<proteinExistence type="predicted"/>
<dbReference type="RefSeq" id="WP_253760193.1">
    <property type="nucleotide sequence ID" value="NZ_BAABKA010000126.1"/>
</dbReference>
<evidence type="ECO:0000313" key="3">
    <source>
        <dbReference type="Proteomes" id="UP001139648"/>
    </source>
</evidence>
<dbReference type="SUPFAM" id="SSF56112">
    <property type="entry name" value="Protein kinase-like (PK-like)"/>
    <property type="match status" value="1"/>
</dbReference>
<protein>
    <submittedName>
        <fullName evidence="2">Aminoglycoside phosphotransferase (APT) family kinase protein</fullName>
    </submittedName>
</protein>
<dbReference type="InterPro" id="IPR011009">
    <property type="entry name" value="Kinase-like_dom_sf"/>
</dbReference>
<dbReference type="AlphaFoldDB" id="A0A9X2GXK4"/>
<dbReference type="InterPro" id="IPR002575">
    <property type="entry name" value="Aminoglycoside_PTrfase"/>
</dbReference>
<accession>A0A9X2GXK4</accession>
<dbReference type="Gene3D" id="3.90.1200.10">
    <property type="match status" value="1"/>
</dbReference>
<dbReference type="Proteomes" id="UP001139648">
    <property type="component" value="Unassembled WGS sequence"/>
</dbReference>
<keyword evidence="2" id="KW-0418">Kinase</keyword>
<organism evidence="2 3">
    <name type="scientific">Nonomuraea thailandensis</name>
    <dbReference type="NCBI Taxonomy" id="1188745"/>
    <lineage>
        <taxon>Bacteria</taxon>
        <taxon>Bacillati</taxon>
        <taxon>Actinomycetota</taxon>
        <taxon>Actinomycetes</taxon>
        <taxon>Streptosporangiales</taxon>
        <taxon>Streptosporangiaceae</taxon>
        <taxon>Nonomuraea</taxon>
    </lineage>
</organism>
<feature type="domain" description="Aminoglycoside phosphotransferase" evidence="1">
    <location>
        <begin position="47"/>
        <end position="248"/>
    </location>
</feature>
<dbReference type="EMBL" id="JAMZEB010000003">
    <property type="protein sequence ID" value="MCP2365727.1"/>
    <property type="molecule type" value="Genomic_DNA"/>
</dbReference>
<dbReference type="NCBIfam" id="NF038156">
    <property type="entry name" value="lant_syn_V_LxmK"/>
    <property type="match status" value="1"/>
</dbReference>
<evidence type="ECO:0000259" key="1">
    <source>
        <dbReference type="Pfam" id="PF01636"/>
    </source>
</evidence>
<dbReference type="Pfam" id="PF01636">
    <property type="entry name" value="APH"/>
    <property type="match status" value="1"/>
</dbReference>
<reference evidence="2" key="1">
    <citation type="submission" date="2022-06" db="EMBL/GenBank/DDBJ databases">
        <title>Sequencing the genomes of 1000 actinobacteria strains.</title>
        <authorList>
            <person name="Klenk H.-P."/>
        </authorList>
    </citation>
    <scope>NUCLEOTIDE SEQUENCE</scope>
    <source>
        <strain evidence="2">DSM 46694</strain>
    </source>
</reference>
<dbReference type="GO" id="GO:0016301">
    <property type="term" value="F:kinase activity"/>
    <property type="evidence" value="ECO:0007669"/>
    <property type="project" value="UniProtKB-KW"/>
</dbReference>
<keyword evidence="3" id="KW-1185">Reference proteome</keyword>
<name>A0A9X2GXK4_9ACTN</name>
<sequence>MSTTALLPKERLRASSLDDAPQVNDLLHRLGLGTLTQETLESFAGRNNNWAGHTSSGARVFVKRLDGDRDEALIRFRRVLDLQEAISAGGTGDLRCPPLLGHDEEHRLLVFAWLEHGLAGNSLAAKGEFDAPLAYRCGRAIGALHRLPLIADRSAHPLPPTWALHALPLSLFSSARVAELHYWTLLQNDRPLITALEALREREKSVELRSCHGDLRLDQFLLHDDRLHVVDWEEARVADPARDVGAFAGEWLHHAIRKINSDVDKVYGPGVTLTRELILERGAAEIAAVRPLVEAFWQGYRDSGVTVDAGLAERATSFAGWHLLDRLLATAGMQTRLRPIDLAAAGIGRNALLDPGRFVGTLGFAL</sequence>
<keyword evidence="2" id="KW-0808">Transferase</keyword>
<gene>
    <name evidence="2" type="ORF">HD597_012831</name>
</gene>
<evidence type="ECO:0000313" key="2">
    <source>
        <dbReference type="EMBL" id="MCP2365727.1"/>
    </source>
</evidence>
<comment type="caution">
    <text evidence="2">The sequence shown here is derived from an EMBL/GenBank/DDBJ whole genome shotgun (WGS) entry which is preliminary data.</text>
</comment>